<dbReference type="EMBL" id="CP011856">
    <property type="protein sequence ID" value="AKM54550.1"/>
    <property type="molecule type" value="Genomic_DNA"/>
</dbReference>
<dbReference type="Proteomes" id="UP000035661">
    <property type="component" value="Chromosome"/>
</dbReference>
<name>A0A0H3XJ19_9MOLU</name>
<dbReference type="AlphaFoldDB" id="A0A0H3XJ19"/>
<dbReference type="PATRIC" id="fig|743698.3.peg.1001"/>
<reference evidence="1 2" key="1">
    <citation type="journal article" date="2015" name="Genome Biol. Evol.">
        <title>Found and Lost: The Fates of Horizontally Acquired Genes in Arthropod-Symbiotic Spiroplasma.</title>
        <authorList>
            <person name="Lo W.S."/>
            <person name="Gasparich G.E."/>
            <person name="Kuo C.H."/>
        </authorList>
    </citation>
    <scope>NUCLEOTIDE SEQUENCE [LARGE SCALE GENOMIC DNA]</scope>
    <source>
        <strain evidence="2">TDA-040725-5</strain>
    </source>
</reference>
<reference evidence="2" key="2">
    <citation type="submission" date="2015-06" db="EMBL/GenBank/DDBJ databases">
        <title>Complete genome sequence of Spiroplasma eriocheiris TDA-040725-5 (DSM 21848).</title>
        <authorList>
            <person name="Lo W.-S."/>
            <person name="Kuo C.-H."/>
        </authorList>
    </citation>
    <scope>NUCLEOTIDE SEQUENCE [LARGE SCALE GENOMIC DNA]</scope>
    <source>
        <strain evidence="2">TDA-040725-5</strain>
    </source>
</reference>
<accession>A0A0H3XJ19</accession>
<evidence type="ECO:0000313" key="1">
    <source>
        <dbReference type="EMBL" id="AKM54550.1"/>
    </source>
</evidence>
<organism evidence="1 2">
    <name type="scientific">Spiroplasma eriocheiris</name>
    <dbReference type="NCBI Taxonomy" id="315358"/>
    <lineage>
        <taxon>Bacteria</taxon>
        <taxon>Bacillati</taxon>
        <taxon>Mycoplasmatota</taxon>
        <taxon>Mollicutes</taxon>
        <taxon>Entomoplasmatales</taxon>
        <taxon>Spiroplasmataceae</taxon>
        <taxon>Spiroplasma</taxon>
    </lineage>
</organism>
<keyword evidence="2" id="KW-1185">Reference proteome</keyword>
<gene>
    <name evidence="1" type="ORF">SERIO_v1c09920</name>
</gene>
<protein>
    <submittedName>
        <fullName evidence="1">Uncharacterized protein</fullName>
    </submittedName>
</protein>
<dbReference type="RefSeq" id="WP_047791746.1">
    <property type="nucleotide sequence ID" value="NZ_CP011856.1"/>
</dbReference>
<proteinExistence type="predicted"/>
<sequence>MFTRFTKDLLFYYKREEWKYVLNEDNLKYKPKFLIYRYEKLMGKNNFINFKYWIFKRWILKNFAYTQDFIHKFYKYVKKLDLELNSKEQEFIYNVEEVNFTLWRPLKILPIYFDLEPKEKCHFKNNDVNLHKLGKDNKISFVCKGVLLITNKRVILDGIIDNQETPKTFSFPLADIKKVEYVDVGVKITVKNTDYLIREQNNMVILALLYRALGKKKVVFDIYKLPENISFFNFK</sequence>
<dbReference type="KEGG" id="seri:SERIO_v1c09920"/>
<dbReference type="STRING" id="315358.SERIO_v1c09920"/>
<evidence type="ECO:0000313" key="2">
    <source>
        <dbReference type="Proteomes" id="UP000035661"/>
    </source>
</evidence>